<reference evidence="1" key="1">
    <citation type="journal article" date="2023" name="Mol. Biol. Evol.">
        <title>Third-Generation Sequencing Reveals the Adaptive Role of the Epigenome in Three Deep-Sea Polychaetes.</title>
        <authorList>
            <person name="Perez M."/>
            <person name="Aroh O."/>
            <person name="Sun Y."/>
            <person name="Lan Y."/>
            <person name="Juniper S.K."/>
            <person name="Young C.R."/>
            <person name="Angers B."/>
            <person name="Qian P.Y."/>
        </authorList>
    </citation>
    <scope>NUCLEOTIDE SEQUENCE</scope>
    <source>
        <strain evidence="1">R07B-5</strain>
    </source>
</reference>
<dbReference type="Proteomes" id="UP001209878">
    <property type="component" value="Unassembled WGS sequence"/>
</dbReference>
<evidence type="ECO:0000313" key="1">
    <source>
        <dbReference type="EMBL" id="KAK2192423.1"/>
    </source>
</evidence>
<gene>
    <name evidence="1" type="ORF">NP493_31g00002</name>
</gene>
<evidence type="ECO:0000313" key="2">
    <source>
        <dbReference type="Proteomes" id="UP001209878"/>
    </source>
</evidence>
<dbReference type="Pfam" id="PF10142">
    <property type="entry name" value="PhoPQ_related"/>
    <property type="match status" value="1"/>
</dbReference>
<dbReference type="EMBL" id="JAODUO010000030">
    <property type="protein sequence ID" value="KAK2192423.1"/>
    <property type="molecule type" value="Genomic_DNA"/>
</dbReference>
<organism evidence="1 2">
    <name type="scientific">Ridgeia piscesae</name>
    <name type="common">Tubeworm</name>
    <dbReference type="NCBI Taxonomy" id="27915"/>
    <lineage>
        <taxon>Eukaryota</taxon>
        <taxon>Metazoa</taxon>
        <taxon>Spiralia</taxon>
        <taxon>Lophotrochozoa</taxon>
        <taxon>Annelida</taxon>
        <taxon>Polychaeta</taxon>
        <taxon>Sedentaria</taxon>
        <taxon>Canalipalpata</taxon>
        <taxon>Sabellida</taxon>
        <taxon>Siboglinidae</taxon>
        <taxon>Ridgeia</taxon>
    </lineage>
</organism>
<dbReference type="InterPro" id="IPR029058">
    <property type="entry name" value="AB_hydrolase_fold"/>
</dbReference>
<protein>
    <submittedName>
        <fullName evidence="1">Uncharacterized protein</fullName>
    </submittedName>
</protein>
<dbReference type="PANTHER" id="PTHR31497">
    <property type="entry name" value="AUTOCRINE PROLIFERATION REPRESSOR PROTEIN A"/>
    <property type="match status" value="1"/>
</dbReference>
<comment type="caution">
    <text evidence="1">The sequence shown here is derived from an EMBL/GenBank/DDBJ whole genome shotgun (WGS) entry which is preliminary data.</text>
</comment>
<dbReference type="SUPFAM" id="SSF53474">
    <property type="entry name" value="alpha/beta-Hydrolases"/>
    <property type="match status" value="1"/>
</dbReference>
<proteinExistence type="predicted"/>
<dbReference type="AlphaFoldDB" id="A0AAD9PCX7"/>
<accession>A0AAD9PCX7</accession>
<sequence>MISAAAQLLSVQMGLTVGVIKQVPNQPIVFKNDPTKKRRTEDSIIAHTWNTFVKDENASPEMLLRYPMTKAVVRAMDTIQEVTRKVAAHTNITKFIIAGASKRGWTTWTTTSLDKRVVGQMPMVMSLLRFFKNMQKHQSSLGGWTFAFQAYYYENITRYMGHPRMKEIVSLVDPYDFIDKYTIPTMMVDGTSDQFFLPDDSHLFFSQIPGPKYMLMLPNRDHSLIPFLDALAAMKAFAVGVATGFKFPRVSWQLIETPTGGKIVFNSSDVKPTHISSYAAVTATADRRDFRANYGVKARPSYVFWYQYNVVDEGNGIYVAEFDKPDKGWLGFLVEAVYKGPFGHPLTLTSEVNIIPNTFPYPPCHGEGCYETLV</sequence>
<name>A0AAD9PCX7_RIDPI</name>
<dbReference type="Gene3D" id="3.40.50.1820">
    <property type="entry name" value="alpha/beta hydrolase"/>
    <property type="match status" value="1"/>
</dbReference>
<dbReference type="InterPro" id="IPR009199">
    <property type="entry name" value="PhoPQ-act_pathogen-rel_PqaA"/>
</dbReference>
<dbReference type="PANTHER" id="PTHR31497:SF0">
    <property type="entry name" value="AUTOCRINE PROLIFERATION REPRESSOR PROTEIN A"/>
    <property type="match status" value="1"/>
</dbReference>
<keyword evidence="2" id="KW-1185">Reference proteome</keyword>